<feature type="region of interest" description="Disordered" evidence="1">
    <location>
        <begin position="170"/>
        <end position="196"/>
    </location>
</feature>
<sequence length="271" mass="28210">MCYAVAGFTVDSPQKSRKAFTVKLENEFALGVPIGEAWAALTDVELIAPCMPGAVLTGVDGDSFTGVVKLKIGPILTQFKGQASFTELDPIVYRAVLKARAKDTTGKGSADALITMQLLGSDAGGTRCTVTTDLAISGKVAQFGRGAMTEIGSRMIEQFAARLQQTVLAGPGDPQKVSATPEVAPVAGGGGETAPNPAGPAPVTATNFASTDVAPLDLRSIIPVQAKWAATVVGLIVLSIGVARLLLVRKDFDPMSPEALKKHFISFVRRD</sequence>
<dbReference type="AlphaFoldDB" id="A0A1H4IS18"/>
<evidence type="ECO:0000256" key="2">
    <source>
        <dbReference type="SAM" id="Phobius"/>
    </source>
</evidence>
<dbReference type="Pfam" id="PF06240">
    <property type="entry name" value="COXG"/>
    <property type="match status" value="1"/>
</dbReference>
<evidence type="ECO:0000256" key="1">
    <source>
        <dbReference type="SAM" id="MobiDB-lite"/>
    </source>
</evidence>
<dbReference type="Proteomes" id="UP000183407">
    <property type="component" value="Unassembled WGS sequence"/>
</dbReference>
<dbReference type="Gene3D" id="3.30.530.20">
    <property type="match status" value="1"/>
</dbReference>
<dbReference type="CDD" id="cd07823">
    <property type="entry name" value="SRPBCC_5"/>
    <property type="match status" value="1"/>
</dbReference>
<name>A0A1H4IS18_RHOJO</name>
<evidence type="ECO:0000313" key="3">
    <source>
        <dbReference type="EMBL" id="SEB36921.1"/>
    </source>
</evidence>
<keyword evidence="2" id="KW-0812">Transmembrane</keyword>
<accession>A0A1H4IS18</accession>
<dbReference type="OrthoDB" id="9808623at2"/>
<evidence type="ECO:0008006" key="5">
    <source>
        <dbReference type="Google" id="ProtNLM"/>
    </source>
</evidence>
<keyword evidence="2" id="KW-1133">Transmembrane helix</keyword>
<dbReference type="PANTHER" id="PTHR38588:SF1">
    <property type="entry name" value="BLL0334 PROTEIN"/>
    <property type="match status" value="1"/>
</dbReference>
<proteinExistence type="predicted"/>
<dbReference type="SUPFAM" id="SSF55961">
    <property type="entry name" value="Bet v1-like"/>
    <property type="match status" value="1"/>
</dbReference>
<reference evidence="4" key="1">
    <citation type="submission" date="2016-10" db="EMBL/GenBank/DDBJ databases">
        <authorList>
            <person name="Varghese N."/>
        </authorList>
    </citation>
    <scope>NUCLEOTIDE SEQUENCE [LARGE SCALE GENOMIC DNA]</scope>
    <source>
        <strain evidence="4">DSM 44719</strain>
    </source>
</reference>
<feature type="transmembrane region" description="Helical" evidence="2">
    <location>
        <begin position="228"/>
        <end position="247"/>
    </location>
</feature>
<dbReference type="InterPro" id="IPR010419">
    <property type="entry name" value="CO_DH_gsu"/>
</dbReference>
<organism evidence="3 4">
    <name type="scientific">Rhodococcus jostii</name>
    <dbReference type="NCBI Taxonomy" id="132919"/>
    <lineage>
        <taxon>Bacteria</taxon>
        <taxon>Bacillati</taxon>
        <taxon>Actinomycetota</taxon>
        <taxon>Actinomycetes</taxon>
        <taxon>Mycobacteriales</taxon>
        <taxon>Nocardiaceae</taxon>
        <taxon>Rhodococcus</taxon>
    </lineage>
</organism>
<dbReference type="EMBL" id="FNTL01000002">
    <property type="protein sequence ID" value="SEB36921.1"/>
    <property type="molecule type" value="Genomic_DNA"/>
</dbReference>
<protein>
    <recommendedName>
        <fullName evidence="5">Carbon monoxide dehydrogenase subunit G</fullName>
    </recommendedName>
</protein>
<keyword evidence="2" id="KW-0472">Membrane</keyword>
<dbReference type="InterPro" id="IPR023393">
    <property type="entry name" value="START-like_dom_sf"/>
</dbReference>
<dbReference type="PANTHER" id="PTHR38588">
    <property type="entry name" value="BLL0334 PROTEIN"/>
    <property type="match status" value="1"/>
</dbReference>
<gene>
    <name evidence="3" type="ORF">SAMN04490220_0454</name>
</gene>
<evidence type="ECO:0000313" key="4">
    <source>
        <dbReference type="Proteomes" id="UP000183407"/>
    </source>
</evidence>